<evidence type="ECO:0000259" key="1">
    <source>
        <dbReference type="Pfam" id="PF07561"/>
    </source>
</evidence>
<evidence type="ECO:0000313" key="3">
    <source>
        <dbReference type="Proteomes" id="UP000823521"/>
    </source>
</evidence>
<comment type="caution">
    <text evidence="2">The sequence shown here is derived from an EMBL/GenBank/DDBJ whole genome shotgun (WGS) entry which is preliminary data.</text>
</comment>
<dbReference type="Proteomes" id="UP000823521">
    <property type="component" value="Unassembled WGS sequence"/>
</dbReference>
<name>A0ABS3VL23_MICEH</name>
<dbReference type="EMBL" id="WVUH01000018">
    <property type="protein sequence ID" value="MBO4205239.1"/>
    <property type="molecule type" value="Genomic_DNA"/>
</dbReference>
<gene>
    <name evidence="2" type="ORF">GSF22_04325</name>
</gene>
<keyword evidence="3" id="KW-1185">Reference proteome</keyword>
<proteinExistence type="predicted"/>
<dbReference type="RefSeq" id="WP_208811421.1">
    <property type="nucleotide sequence ID" value="NZ_WVUH01000018.1"/>
</dbReference>
<organism evidence="2 3">
    <name type="scientific">Micromonospora echinofusca</name>
    <dbReference type="NCBI Taxonomy" id="47858"/>
    <lineage>
        <taxon>Bacteria</taxon>
        <taxon>Bacillati</taxon>
        <taxon>Actinomycetota</taxon>
        <taxon>Actinomycetes</taxon>
        <taxon>Micromonosporales</taxon>
        <taxon>Micromonosporaceae</taxon>
        <taxon>Micromonospora</taxon>
    </lineage>
</organism>
<reference evidence="2 3" key="1">
    <citation type="submission" date="2019-12" db="EMBL/GenBank/DDBJ databases">
        <title>Whole genome sequencing of endophytic Actinobacterium Micromonospora sp. MPMI6T.</title>
        <authorList>
            <person name="Evv R."/>
            <person name="Podile A.R."/>
        </authorList>
    </citation>
    <scope>NUCLEOTIDE SEQUENCE [LARGE SCALE GENOMIC DNA]</scope>
    <source>
        <strain evidence="2 3">MPMI6</strain>
    </source>
</reference>
<dbReference type="InterPro" id="IPR011437">
    <property type="entry name" value="DUF1540"/>
</dbReference>
<dbReference type="Pfam" id="PF07561">
    <property type="entry name" value="DUF1540"/>
    <property type="match status" value="2"/>
</dbReference>
<feature type="domain" description="DUF1540" evidence="1">
    <location>
        <begin position="13"/>
        <end position="44"/>
    </location>
</feature>
<feature type="domain" description="DUF1540" evidence="1">
    <location>
        <begin position="63"/>
        <end position="90"/>
    </location>
</feature>
<protein>
    <submittedName>
        <fullName evidence="2">DUF1540 domain-containing protein</fullName>
    </submittedName>
</protein>
<accession>A0ABS3VL23</accession>
<sequence length="96" mass="10267">MTAAMEMPPVQECTVTKCSYNHRQGCRAFAITVGSSDHARCHTFIEMPTKGGVGSLTAQVGACQRADCRHNADLECRAPGIRVGAAMADCLTYEMA</sequence>
<evidence type="ECO:0000313" key="2">
    <source>
        <dbReference type="EMBL" id="MBO4205239.1"/>
    </source>
</evidence>